<proteinExistence type="predicted"/>
<feature type="coiled-coil region" evidence="1">
    <location>
        <begin position="120"/>
        <end position="196"/>
    </location>
</feature>
<keyword evidence="4" id="KW-1185">Reference proteome</keyword>
<accession>A0ABY9T7I3</accession>
<feature type="chain" id="PRO_5047116897" evidence="2">
    <location>
        <begin position="25"/>
        <end position="230"/>
    </location>
</feature>
<dbReference type="Proteomes" id="UP001256827">
    <property type="component" value="Chromosome"/>
</dbReference>
<evidence type="ECO:0000256" key="2">
    <source>
        <dbReference type="SAM" id="SignalP"/>
    </source>
</evidence>
<dbReference type="RefSeq" id="WP_310767648.1">
    <property type="nucleotide sequence ID" value="NZ_CP134050.1"/>
</dbReference>
<name>A0ABY9T7I3_BREBE</name>
<reference evidence="3 4" key="1">
    <citation type="submission" date="2023-09" db="EMBL/GenBank/DDBJ databases">
        <title>Complete Genome and Methylome dissection of Bacillus brevis NEB573 original source of BbsI restriction endonuclease.</title>
        <authorList>
            <person name="Fomenkov A."/>
            <person name="Roberts R.D."/>
        </authorList>
    </citation>
    <scope>NUCLEOTIDE SEQUENCE [LARGE SCALE GENOMIC DNA]</scope>
    <source>
        <strain evidence="3 4">NEB573</strain>
    </source>
</reference>
<protein>
    <submittedName>
        <fullName evidence="3">Uncharacterized protein</fullName>
    </submittedName>
</protein>
<keyword evidence="2" id="KW-0732">Signal</keyword>
<evidence type="ECO:0000313" key="3">
    <source>
        <dbReference type="EMBL" id="WNC14862.1"/>
    </source>
</evidence>
<evidence type="ECO:0000313" key="4">
    <source>
        <dbReference type="Proteomes" id="UP001256827"/>
    </source>
</evidence>
<dbReference type="EMBL" id="CP134050">
    <property type="protein sequence ID" value="WNC14862.1"/>
    <property type="molecule type" value="Genomic_DNA"/>
</dbReference>
<sequence>MKKILSAALLTTSLFASGTGIIHAEENPAKTPKLGQTAEYQQLQTLRNQTKEVDAALKAQGEKNKALWESLKGSVSQEVRDRVKAVLAEIKPLREENKSLAVQLKEAKGSKDKDKIASIKARLEANHQAIEQKLAPIESELAQVKEMHQSLKAPLAEVKPIREAKKASKEAANQLKQQIKETVASAKESYKNENDAWQSSLIDAIDLTRQLGEIKSEILTQKTSIYEALQ</sequence>
<organism evidence="3 4">
    <name type="scientific">Brevibacillus brevis</name>
    <name type="common">Bacillus brevis</name>
    <dbReference type="NCBI Taxonomy" id="1393"/>
    <lineage>
        <taxon>Bacteria</taxon>
        <taxon>Bacillati</taxon>
        <taxon>Bacillota</taxon>
        <taxon>Bacilli</taxon>
        <taxon>Bacillales</taxon>
        <taxon>Paenibacillaceae</taxon>
        <taxon>Brevibacillus</taxon>
    </lineage>
</organism>
<feature type="signal peptide" evidence="2">
    <location>
        <begin position="1"/>
        <end position="24"/>
    </location>
</feature>
<evidence type="ECO:0000256" key="1">
    <source>
        <dbReference type="SAM" id="Coils"/>
    </source>
</evidence>
<gene>
    <name evidence="3" type="ORF">RGB73_00200</name>
</gene>
<keyword evidence="1" id="KW-0175">Coiled coil</keyword>